<keyword evidence="2" id="KW-0678">Repressor</keyword>
<keyword evidence="14" id="KW-0413">Isomerase</keyword>
<keyword evidence="12" id="KW-0804">Transcription</keyword>
<dbReference type="PROSITE" id="PS51198">
    <property type="entry name" value="UVRD_HELICASE_ATP_BIND"/>
    <property type="match status" value="1"/>
</dbReference>
<keyword evidence="8 20" id="KW-0068">Autocatalytic cleavage</keyword>
<dbReference type="EMBL" id="WSRQ01000058">
    <property type="protein sequence ID" value="MVX66475.1"/>
    <property type="molecule type" value="Genomic_DNA"/>
</dbReference>
<keyword evidence="6 19" id="KW-0378">Hydrolase</keyword>
<evidence type="ECO:0000256" key="13">
    <source>
        <dbReference type="ARBA" id="ARBA00023204"/>
    </source>
</evidence>
<dbReference type="GO" id="GO:0005524">
    <property type="term" value="F:ATP binding"/>
    <property type="evidence" value="ECO:0007669"/>
    <property type="project" value="UniProtKB-UniRule"/>
</dbReference>
<evidence type="ECO:0000313" key="23">
    <source>
        <dbReference type="Proteomes" id="UP000656077"/>
    </source>
</evidence>
<keyword evidence="5" id="KW-0227">DNA damage</keyword>
<evidence type="ECO:0000256" key="5">
    <source>
        <dbReference type="ARBA" id="ARBA00022763"/>
    </source>
</evidence>
<evidence type="ECO:0000256" key="15">
    <source>
        <dbReference type="ARBA" id="ARBA00023236"/>
    </source>
</evidence>
<dbReference type="GO" id="GO:0009432">
    <property type="term" value="P:SOS response"/>
    <property type="evidence" value="ECO:0007669"/>
    <property type="project" value="UniProtKB-KW"/>
</dbReference>
<dbReference type="Pfam" id="PF13361">
    <property type="entry name" value="UvrD_C"/>
    <property type="match status" value="2"/>
</dbReference>
<dbReference type="PANTHER" id="PTHR11070:SF45">
    <property type="entry name" value="DNA 3'-5' HELICASE"/>
    <property type="match status" value="1"/>
</dbReference>
<evidence type="ECO:0000313" key="22">
    <source>
        <dbReference type="EMBL" id="MVX66475.1"/>
    </source>
</evidence>
<evidence type="ECO:0000256" key="8">
    <source>
        <dbReference type="ARBA" id="ARBA00022813"/>
    </source>
</evidence>
<dbReference type="GO" id="GO:0006260">
    <property type="term" value="P:DNA replication"/>
    <property type="evidence" value="ECO:0007669"/>
    <property type="project" value="UniProtKB-KW"/>
</dbReference>
<name>A0A964W4M3_9CLOT</name>
<evidence type="ECO:0000256" key="11">
    <source>
        <dbReference type="ARBA" id="ARBA00023125"/>
    </source>
</evidence>
<comment type="catalytic activity">
    <reaction evidence="18">
        <text>ATP + H2O = ADP + phosphate + H(+)</text>
        <dbReference type="Rhea" id="RHEA:13065"/>
        <dbReference type="ChEBI" id="CHEBI:15377"/>
        <dbReference type="ChEBI" id="CHEBI:15378"/>
        <dbReference type="ChEBI" id="CHEBI:30616"/>
        <dbReference type="ChEBI" id="CHEBI:43474"/>
        <dbReference type="ChEBI" id="CHEBI:456216"/>
        <dbReference type="EC" id="5.6.2.4"/>
    </reaction>
</comment>
<feature type="binding site" evidence="19">
    <location>
        <begin position="23"/>
        <end position="30"/>
    </location>
    <ligand>
        <name>ATP</name>
        <dbReference type="ChEBI" id="CHEBI:30616"/>
    </ligand>
</feature>
<reference evidence="22" key="1">
    <citation type="submission" date="2019-12" db="EMBL/GenBank/DDBJ databases">
        <title>Microbes associate with the intestines of laboratory mice.</title>
        <authorList>
            <person name="Navarre W."/>
            <person name="Wong E."/>
        </authorList>
    </citation>
    <scope>NUCLEOTIDE SEQUENCE</scope>
    <source>
        <strain evidence="22">NM79_F5</strain>
    </source>
</reference>
<dbReference type="GO" id="GO:0000725">
    <property type="term" value="P:recombinational repair"/>
    <property type="evidence" value="ECO:0007669"/>
    <property type="project" value="TreeGrafter"/>
</dbReference>
<dbReference type="RefSeq" id="WP_160361024.1">
    <property type="nucleotide sequence ID" value="NZ_WSRQ01000058.1"/>
</dbReference>
<dbReference type="Proteomes" id="UP000656077">
    <property type="component" value="Unassembled WGS sequence"/>
</dbReference>
<dbReference type="PRINTS" id="PR00726">
    <property type="entry name" value="LEXASERPTASE"/>
</dbReference>
<keyword evidence="13" id="KW-0234">DNA repair</keyword>
<evidence type="ECO:0000256" key="18">
    <source>
        <dbReference type="ARBA" id="ARBA00048988"/>
    </source>
</evidence>
<dbReference type="Gene3D" id="3.40.50.300">
    <property type="entry name" value="P-loop containing nucleotide triphosphate hydrolases"/>
    <property type="match status" value="3"/>
</dbReference>
<dbReference type="InterPro" id="IPR039418">
    <property type="entry name" value="LexA-like"/>
</dbReference>
<keyword evidence="11" id="KW-0238">DNA-binding</keyword>
<dbReference type="InterPro" id="IPR029464">
    <property type="entry name" value="HSDR_N"/>
</dbReference>
<evidence type="ECO:0000256" key="6">
    <source>
        <dbReference type="ARBA" id="ARBA00022801"/>
    </source>
</evidence>
<dbReference type="InterPro" id="IPR014017">
    <property type="entry name" value="DNA_helicase_UvrD-like_C"/>
</dbReference>
<evidence type="ECO:0000256" key="7">
    <source>
        <dbReference type="ARBA" id="ARBA00022806"/>
    </source>
</evidence>
<keyword evidence="10" id="KW-0805">Transcription regulation</keyword>
<dbReference type="GO" id="GO:0045892">
    <property type="term" value="P:negative regulation of DNA-templated transcription"/>
    <property type="evidence" value="ECO:0007669"/>
    <property type="project" value="InterPro"/>
</dbReference>
<dbReference type="Gene3D" id="2.10.109.10">
    <property type="entry name" value="Umud Fragment, subunit A"/>
    <property type="match status" value="1"/>
</dbReference>
<dbReference type="GO" id="GO:0003677">
    <property type="term" value="F:DNA binding"/>
    <property type="evidence" value="ECO:0007669"/>
    <property type="project" value="UniProtKB-KW"/>
</dbReference>
<evidence type="ECO:0000256" key="4">
    <source>
        <dbReference type="ARBA" id="ARBA00022741"/>
    </source>
</evidence>
<dbReference type="GO" id="GO:0043138">
    <property type="term" value="F:3'-5' DNA helicase activity"/>
    <property type="evidence" value="ECO:0007669"/>
    <property type="project" value="UniProtKB-EC"/>
</dbReference>
<keyword evidence="9 19" id="KW-0067">ATP-binding</keyword>
<evidence type="ECO:0000256" key="3">
    <source>
        <dbReference type="ARBA" id="ARBA00022705"/>
    </source>
</evidence>
<evidence type="ECO:0000259" key="21">
    <source>
        <dbReference type="PROSITE" id="PS51198"/>
    </source>
</evidence>
<dbReference type="InterPro" id="IPR000212">
    <property type="entry name" value="DNA_helicase_UvrD/REP"/>
</dbReference>
<dbReference type="InterPro" id="IPR027417">
    <property type="entry name" value="P-loop_NTPase"/>
</dbReference>
<evidence type="ECO:0000256" key="17">
    <source>
        <dbReference type="ARBA" id="ARBA00034808"/>
    </source>
</evidence>
<comment type="caution">
    <text evidence="22">The sequence shown here is derived from an EMBL/GenBank/DDBJ whole genome shotgun (WGS) entry which is preliminary data.</text>
</comment>
<keyword evidence="7 19" id="KW-0347">Helicase</keyword>
<dbReference type="InterPro" id="IPR006197">
    <property type="entry name" value="Peptidase_S24_LexA"/>
</dbReference>
<evidence type="ECO:0000256" key="14">
    <source>
        <dbReference type="ARBA" id="ARBA00023235"/>
    </source>
</evidence>
<dbReference type="Pfam" id="PF00580">
    <property type="entry name" value="UvrD-helicase"/>
    <property type="match status" value="1"/>
</dbReference>
<comment type="similarity">
    <text evidence="1 20">Belongs to the peptidase S24 family.</text>
</comment>
<evidence type="ECO:0000256" key="10">
    <source>
        <dbReference type="ARBA" id="ARBA00023015"/>
    </source>
</evidence>
<keyword evidence="3" id="KW-0235">DNA replication</keyword>
<evidence type="ECO:0000256" key="2">
    <source>
        <dbReference type="ARBA" id="ARBA00022491"/>
    </source>
</evidence>
<dbReference type="Pfam" id="PF00717">
    <property type="entry name" value="Peptidase_S24"/>
    <property type="match status" value="1"/>
</dbReference>
<dbReference type="PANTHER" id="PTHR11070">
    <property type="entry name" value="UVRD / RECB / PCRA DNA HELICASE FAMILY MEMBER"/>
    <property type="match status" value="1"/>
</dbReference>
<dbReference type="InterPro" id="IPR015927">
    <property type="entry name" value="Peptidase_S24_S26A/B/C"/>
</dbReference>
<evidence type="ECO:0000256" key="20">
    <source>
        <dbReference type="RuleBase" id="RU003991"/>
    </source>
</evidence>
<comment type="catalytic activity">
    <reaction evidence="16">
        <text>Couples ATP hydrolysis with the unwinding of duplex DNA by translocating in the 3'-5' direction.</text>
        <dbReference type="EC" id="5.6.2.4"/>
    </reaction>
</comment>
<gene>
    <name evidence="22" type="primary">lexA</name>
    <name evidence="22" type="ORF">GKZ28_22630</name>
</gene>
<proteinExistence type="inferred from homology"/>
<dbReference type="EC" id="5.6.2.4" evidence="17"/>
<evidence type="ECO:0000256" key="9">
    <source>
        <dbReference type="ARBA" id="ARBA00022840"/>
    </source>
</evidence>
<organism evidence="22 23">
    <name type="scientific">Clostridium chromiireducens</name>
    <dbReference type="NCBI Taxonomy" id="225345"/>
    <lineage>
        <taxon>Bacteria</taxon>
        <taxon>Bacillati</taxon>
        <taxon>Bacillota</taxon>
        <taxon>Clostridia</taxon>
        <taxon>Eubacteriales</taxon>
        <taxon>Clostridiaceae</taxon>
        <taxon>Clostridium</taxon>
    </lineage>
</organism>
<dbReference type="Pfam" id="PF13588">
    <property type="entry name" value="HSDR_N_2"/>
    <property type="match status" value="1"/>
</dbReference>
<evidence type="ECO:0000256" key="12">
    <source>
        <dbReference type="ARBA" id="ARBA00023163"/>
    </source>
</evidence>
<evidence type="ECO:0000256" key="19">
    <source>
        <dbReference type="PROSITE-ProRule" id="PRU00560"/>
    </source>
</evidence>
<evidence type="ECO:0000256" key="16">
    <source>
        <dbReference type="ARBA" id="ARBA00034617"/>
    </source>
</evidence>
<sequence length="813" mass="93857">MQLNLEQKKIIESKPNGHTLIKGVAGSGKTTVAVNKIPLLIRHYCVERDDKVLMATYNKSLSKFVAFIYENIKNEVNDQKSLFDENNEDKLEIKTIDSLMFYYFVQYKKKHKLKIEIASPKESQNALIDAIHYVANKYEDIKIIDPRFLQFIKEEILWIKSCNYLELQEYQSVDRVGRVRKVNNDGPQKLRKNSKQRNAIYEVLLKYNSNLEKINRLDFQDMSLLALNQARKNPINKYTHILIDESQDLTKVQLEFLKTLYNEKSYSSITFIADVAQSIYPQAWLIKNRSFTSIGYDMKGKSNSLSKNYRTTTQIAQAAFSLIQKDEDLIEDDNFVKPNLIDKQGEYPIYKNFDNKEDECSYISSLILKDLRKAYNLKDIVIIARTNTQLKEMESYLQKHNIPCLLFDGKDEFDFAKECVKLVTMHSIKGLEFKVVIMAGMNSKVMPLYLSKNEFDDVEMLESRERKLFYVGMTRATEKLFITSDGIPSKFIKDIDYKYLRIKENCLMRRIHSIKIEDYLLKESIPDLYSEEERIRQWILKELNEVYKYPLNLITLEQKINIGSSVKFTDIAVDIYRNKVKGPYILVEVKRWGNGAQNALSQLKSYMANCPSAQYGIATDGNELIIINKELEEVNDIPKFSSSMIPSALETIEYINLKRNISHKFIKDSNSISEIYVESNGIEEKVENIRSIPIYNEIAAGKPILINDSLEGKYFLPSDWVGNSNDLFILKIKGDSMINKNINDGDYVVINKQNAADIGDIVAVDIEGNATLKTYKSMGGKILLMPENDAYEPFMLDEDQFSIIGVAVGIIKN</sequence>
<accession>A0A964W4M3</accession>
<dbReference type="SUPFAM" id="SSF52540">
    <property type="entry name" value="P-loop containing nucleoside triphosphate hydrolases"/>
    <property type="match status" value="1"/>
</dbReference>
<dbReference type="CDD" id="cd06529">
    <property type="entry name" value="S24_LexA-like"/>
    <property type="match status" value="1"/>
</dbReference>
<dbReference type="CDD" id="cd18807">
    <property type="entry name" value="SF1_C_UvrD"/>
    <property type="match status" value="1"/>
</dbReference>
<dbReference type="InterPro" id="IPR036286">
    <property type="entry name" value="LexA/Signal_pep-like_sf"/>
</dbReference>
<feature type="domain" description="UvrD-like helicase ATP-binding" evidence="21">
    <location>
        <begin position="2"/>
        <end position="312"/>
    </location>
</feature>
<dbReference type="AlphaFoldDB" id="A0A964W4M3"/>
<dbReference type="GO" id="GO:0004252">
    <property type="term" value="F:serine-type endopeptidase activity"/>
    <property type="evidence" value="ECO:0007669"/>
    <property type="project" value="InterPro"/>
</dbReference>
<dbReference type="SUPFAM" id="SSF51306">
    <property type="entry name" value="LexA/Signal peptidase"/>
    <property type="match status" value="1"/>
</dbReference>
<dbReference type="NCBIfam" id="TIGR00498">
    <property type="entry name" value="lexA"/>
    <property type="match status" value="1"/>
</dbReference>
<evidence type="ECO:0000256" key="1">
    <source>
        <dbReference type="ARBA" id="ARBA00007484"/>
    </source>
</evidence>
<protein>
    <recommendedName>
        <fullName evidence="17">DNA 3'-5' helicase</fullName>
        <ecNumber evidence="17">5.6.2.4</ecNumber>
    </recommendedName>
</protein>
<dbReference type="InterPro" id="IPR014016">
    <property type="entry name" value="UvrD-like_ATP-bd"/>
</dbReference>
<dbReference type="InterPro" id="IPR006200">
    <property type="entry name" value="LexA"/>
</dbReference>
<keyword evidence="15" id="KW-0742">SOS response</keyword>
<keyword evidence="4 19" id="KW-0547">Nucleotide-binding</keyword>